<keyword evidence="4" id="KW-1185">Reference proteome</keyword>
<dbReference type="EMBL" id="CP033920">
    <property type="protein sequence ID" value="AZA47057.1"/>
    <property type="molecule type" value="Genomic_DNA"/>
</dbReference>
<organism evidence="2 3">
    <name type="scientific">Chryseobacterium carnipullorum</name>
    <dbReference type="NCBI Taxonomy" id="1124835"/>
    <lineage>
        <taxon>Bacteria</taxon>
        <taxon>Pseudomonadati</taxon>
        <taxon>Bacteroidota</taxon>
        <taxon>Flavobacteriia</taxon>
        <taxon>Flavobacteriales</taxon>
        <taxon>Weeksellaceae</taxon>
        <taxon>Chryseobacterium group</taxon>
        <taxon>Chryseobacterium</taxon>
    </lineage>
</organism>
<dbReference type="KEGG" id="ccau:EG346_02075"/>
<evidence type="ECO:0000313" key="3">
    <source>
        <dbReference type="Proteomes" id="UP000255224"/>
    </source>
</evidence>
<dbReference type="RefSeq" id="WP_123876837.1">
    <property type="nucleotide sequence ID" value="NZ_CP033920.1"/>
</dbReference>
<dbReference type="Proteomes" id="UP000273270">
    <property type="component" value="Chromosome"/>
</dbReference>
<name>A0A376EFN7_CHRCU</name>
<protein>
    <submittedName>
        <fullName evidence="2">Uncharacterized protein</fullName>
    </submittedName>
</protein>
<accession>A0A376EFN7</accession>
<sequence length="121" mass="13915">MTNIEILLEAVKEQAEKFLLENGVFAPYGTYIRANGKLTYVGAYSESTDSKELYNILLTGAFDELKDEDVRVYALAMDGKYQEKDVLVIEFILSSDDIYQQIYPYTIEDKKVIFGENLFKK</sequence>
<dbReference type="AlphaFoldDB" id="A0A376EFN7"/>
<evidence type="ECO:0000313" key="4">
    <source>
        <dbReference type="Proteomes" id="UP000273270"/>
    </source>
</evidence>
<reference evidence="1" key="3">
    <citation type="submission" date="2018-11" db="EMBL/GenBank/DDBJ databases">
        <title>Proposal to divide the Flavobacteriaceae and reorganize its genera based on Amino Acid Identity values calculated from whole genome sequences.</title>
        <authorList>
            <person name="Nicholson A.C."/>
            <person name="Gulvik C.A."/>
            <person name="Whitney A.M."/>
            <person name="Humrighouse B.W."/>
            <person name="Bell M."/>
            <person name="Holmes B."/>
            <person name="Steigerwalt A."/>
            <person name="Villarma A."/>
            <person name="Sheth M."/>
            <person name="Batra D."/>
            <person name="Pryor J."/>
            <person name="Bernardet J.-F."/>
            <person name="Hugo C."/>
            <person name="Kampfer P."/>
            <person name="Newman J."/>
            <person name="Mcquiston J.R."/>
        </authorList>
    </citation>
    <scope>NUCLEOTIDE SEQUENCE [LARGE SCALE GENOMIC DNA]</scope>
    <source>
        <strain evidence="1">G0188</strain>
    </source>
</reference>
<accession>A0A3G6NEQ4</accession>
<gene>
    <name evidence="1" type="ORF">EG346_02075</name>
    <name evidence="2" type="ORF">NCTC13533_04257</name>
</gene>
<reference evidence="4" key="2">
    <citation type="submission" date="2018-11" db="EMBL/GenBank/DDBJ databases">
        <title>Proposal to divide the Flavobacteriaceae and reorganize its genera based on Amino Acid Identity values calculated from whole genome sequences.</title>
        <authorList>
            <person name="Nicholson A.C."/>
            <person name="Gulvik C.A."/>
            <person name="Whitney A.M."/>
            <person name="Humrighouse B.W."/>
            <person name="Bell M."/>
            <person name="Holmes B."/>
            <person name="Steigerwalt A.G."/>
            <person name="Villarma A."/>
            <person name="Sheth M."/>
            <person name="Batra D."/>
            <person name="Pryor J."/>
            <person name="Bernardet J.-F."/>
            <person name="Hugo C."/>
            <person name="Kampfer P."/>
            <person name="Newman J."/>
            <person name="McQuiston J.R."/>
        </authorList>
    </citation>
    <scope>NUCLEOTIDE SEQUENCE [LARGE SCALE GENOMIC DNA]</scope>
    <source>
        <strain evidence="4">G0188</strain>
    </source>
</reference>
<reference evidence="2 3" key="1">
    <citation type="submission" date="2018-06" db="EMBL/GenBank/DDBJ databases">
        <authorList>
            <consortium name="Pathogen Informatics"/>
            <person name="Doyle S."/>
        </authorList>
    </citation>
    <scope>NUCLEOTIDE SEQUENCE [LARGE SCALE GENOMIC DNA]</scope>
    <source>
        <strain evidence="2 3">NCTC13533</strain>
    </source>
</reference>
<evidence type="ECO:0000313" key="2">
    <source>
        <dbReference type="EMBL" id="STD07610.1"/>
    </source>
</evidence>
<proteinExistence type="predicted"/>
<dbReference type="EMBL" id="UFVQ01000003">
    <property type="protein sequence ID" value="STD07610.1"/>
    <property type="molecule type" value="Genomic_DNA"/>
</dbReference>
<evidence type="ECO:0000313" key="1">
    <source>
        <dbReference type="EMBL" id="AZA47057.1"/>
    </source>
</evidence>
<dbReference type="Proteomes" id="UP000255224">
    <property type="component" value="Unassembled WGS sequence"/>
</dbReference>
<dbReference type="OrthoDB" id="1260336at2"/>